<evidence type="ECO:0000256" key="9">
    <source>
        <dbReference type="ARBA" id="ARBA00023136"/>
    </source>
</evidence>
<keyword evidence="5 11" id="KW-0812">Transmembrane</keyword>
<evidence type="ECO:0000256" key="11">
    <source>
        <dbReference type="HAMAP-Rule" id="MF_00766"/>
    </source>
</evidence>
<keyword evidence="15" id="KW-1185">Reference proteome</keyword>
<keyword evidence="9 11" id="KW-0472">Membrane</keyword>
<feature type="region of interest" description="Disordered" evidence="12">
    <location>
        <begin position="1"/>
        <end position="24"/>
    </location>
</feature>
<dbReference type="InterPro" id="IPR001264">
    <property type="entry name" value="Glyco_trans_51"/>
</dbReference>
<keyword evidence="8 11" id="KW-1133">Transmembrane helix</keyword>
<keyword evidence="3 11" id="KW-0328">Glycosyltransferase</keyword>
<comment type="function">
    <text evidence="11">Peptidoglycan polymerase that catalyzes glycan chain elongation from lipid-linked precursors.</text>
</comment>
<evidence type="ECO:0000313" key="15">
    <source>
        <dbReference type="Proteomes" id="UP001249959"/>
    </source>
</evidence>
<evidence type="ECO:0000256" key="6">
    <source>
        <dbReference type="ARBA" id="ARBA00022960"/>
    </source>
</evidence>
<sequence>MAKRVDLTNTSRSTTRSNKFERLNKAPKKGSSSFLKKIGRLLFYIWISTIVAVVLFKFIPVYFTPTMASRKIDALMDGEPSKIHSQWSSYEEIDRNCALAVIASEDQLFPEHHGFDFEAMGTALIKNQKGKRIKGASTISQQVAKNVFLWQGRSYFRKALEAYFTLLIEFIWGKERIMEVYLNVAETGKMTFGVEEACRRFYGHTAADVSTTEAARIAACLPNPIRFSIKNPSGYVSKRTSYIKRQMSALGGKKFLRNL</sequence>
<dbReference type="SUPFAM" id="SSF53955">
    <property type="entry name" value="Lysozyme-like"/>
    <property type="match status" value="1"/>
</dbReference>
<dbReference type="PANTHER" id="PTHR30400">
    <property type="entry name" value="MONOFUNCTIONAL BIOSYNTHETIC PEPTIDOGLYCAN TRANSGLYCOSYLASE"/>
    <property type="match status" value="1"/>
</dbReference>
<name>A0ABU3TQ09_9BACT</name>
<dbReference type="HAMAP" id="MF_00766">
    <property type="entry name" value="PGT_MtgA"/>
    <property type="match status" value="1"/>
</dbReference>
<keyword evidence="1 11" id="KW-1003">Cell membrane</keyword>
<comment type="caution">
    <text evidence="14">The sequence shown here is derived from an EMBL/GenBank/DDBJ whole genome shotgun (WGS) entry which is preliminary data.</text>
</comment>
<keyword evidence="4 11" id="KW-0808">Transferase</keyword>
<evidence type="ECO:0000256" key="2">
    <source>
        <dbReference type="ARBA" id="ARBA00022519"/>
    </source>
</evidence>
<comment type="subcellular location">
    <subcellularLocation>
        <location evidence="11">Cell membrane</location>
        <topology evidence="11">Single-pass membrane protein</topology>
    </subcellularLocation>
</comment>
<comment type="catalytic activity">
    <reaction evidence="11">
        <text>[GlcNAc-(1-&gt;4)-Mur2Ac(oyl-L-Ala-gamma-D-Glu-L-Lys-D-Ala-D-Ala)](n)-di-trans,octa-cis-undecaprenyl diphosphate + beta-D-GlcNAc-(1-&gt;4)-Mur2Ac(oyl-L-Ala-gamma-D-Glu-L-Lys-D-Ala-D-Ala)-di-trans,octa-cis-undecaprenyl diphosphate = [GlcNAc-(1-&gt;4)-Mur2Ac(oyl-L-Ala-gamma-D-Glu-L-Lys-D-Ala-D-Ala)](n+1)-di-trans,octa-cis-undecaprenyl diphosphate + di-trans,octa-cis-undecaprenyl diphosphate + H(+)</text>
        <dbReference type="Rhea" id="RHEA:23708"/>
        <dbReference type="Rhea" id="RHEA-COMP:9602"/>
        <dbReference type="Rhea" id="RHEA-COMP:9603"/>
        <dbReference type="ChEBI" id="CHEBI:15378"/>
        <dbReference type="ChEBI" id="CHEBI:58405"/>
        <dbReference type="ChEBI" id="CHEBI:60033"/>
        <dbReference type="ChEBI" id="CHEBI:78435"/>
        <dbReference type="EC" id="2.4.99.28"/>
    </reaction>
</comment>
<dbReference type="Gene3D" id="1.10.3810.10">
    <property type="entry name" value="Biosynthetic peptidoglycan transglycosylase-like"/>
    <property type="match status" value="1"/>
</dbReference>
<dbReference type="InterPro" id="IPR011812">
    <property type="entry name" value="Pep_trsgly"/>
</dbReference>
<dbReference type="Proteomes" id="UP001249959">
    <property type="component" value="Unassembled WGS sequence"/>
</dbReference>
<proteinExistence type="inferred from homology"/>
<evidence type="ECO:0000259" key="13">
    <source>
        <dbReference type="Pfam" id="PF00912"/>
    </source>
</evidence>
<keyword evidence="2" id="KW-0997">Cell inner membrane</keyword>
<evidence type="ECO:0000256" key="10">
    <source>
        <dbReference type="ARBA" id="ARBA00023316"/>
    </source>
</evidence>
<evidence type="ECO:0000256" key="4">
    <source>
        <dbReference type="ARBA" id="ARBA00022679"/>
    </source>
</evidence>
<feature type="domain" description="Glycosyl transferase family 51" evidence="13">
    <location>
        <begin position="82"/>
        <end position="247"/>
    </location>
</feature>
<dbReference type="InterPro" id="IPR036950">
    <property type="entry name" value="PBP_transglycosylase"/>
</dbReference>
<evidence type="ECO:0000256" key="1">
    <source>
        <dbReference type="ARBA" id="ARBA00022475"/>
    </source>
</evidence>
<feature type="compositionally biased region" description="Low complexity" evidence="12">
    <location>
        <begin position="8"/>
        <end position="17"/>
    </location>
</feature>
<dbReference type="PANTHER" id="PTHR30400:SF0">
    <property type="entry name" value="BIOSYNTHETIC PEPTIDOGLYCAN TRANSGLYCOSYLASE"/>
    <property type="match status" value="1"/>
</dbReference>
<protein>
    <recommendedName>
        <fullName evidence="11">Biosynthetic peptidoglycan transglycosylase</fullName>
        <ecNumber evidence="11">2.4.99.28</ecNumber>
    </recommendedName>
    <alternativeName>
        <fullName evidence="11">Glycan polymerase</fullName>
    </alternativeName>
    <alternativeName>
        <fullName evidence="11">Peptidoglycan glycosyltransferase MtgA</fullName>
        <shortName evidence="11">PGT</shortName>
    </alternativeName>
</protein>
<accession>A0ABU3TQ09</accession>
<dbReference type="EMBL" id="JAVNWW010000001">
    <property type="protein sequence ID" value="MDU0807948.1"/>
    <property type="molecule type" value="Genomic_DNA"/>
</dbReference>
<dbReference type="EC" id="2.4.99.28" evidence="11"/>
<dbReference type="Pfam" id="PF00912">
    <property type="entry name" value="Transgly"/>
    <property type="match status" value="1"/>
</dbReference>
<evidence type="ECO:0000313" key="14">
    <source>
        <dbReference type="EMBL" id="MDU0807948.1"/>
    </source>
</evidence>
<gene>
    <name evidence="11 14" type="primary">mtgA</name>
    <name evidence="14" type="ORF">PQG45_02730</name>
</gene>
<keyword evidence="7 11" id="KW-0573">Peptidoglycan synthesis</keyword>
<dbReference type="NCBIfam" id="TIGR02070">
    <property type="entry name" value="mono_pep_trsgly"/>
    <property type="match status" value="1"/>
</dbReference>
<evidence type="ECO:0000256" key="7">
    <source>
        <dbReference type="ARBA" id="ARBA00022984"/>
    </source>
</evidence>
<keyword evidence="10 11" id="KW-0961">Cell wall biogenesis/degradation</keyword>
<keyword evidence="6 11" id="KW-0133">Cell shape</keyword>
<reference evidence="14 15" key="1">
    <citation type="submission" date="2023-09" db="EMBL/GenBank/DDBJ databases">
        <title>Aquirufa genomes.</title>
        <authorList>
            <person name="Pitt A."/>
        </authorList>
    </citation>
    <scope>NUCLEOTIDE SEQUENCE [LARGE SCALE GENOMIC DNA]</scope>
    <source>
        <strain evidence="14 15">LEOWEIH-7C</strain>
    </source>
</reference>
<evidence type="ECO:0000256" key="3">
    <source>
        <dbReference type="ARBA" id="ARBA00022676"/>
    </source>
</evidence>
<evidence type="ECO:0000256" key="5">
    <source>
        <dbReference type="ARBA" id="ARBA00022692"/>
    </source>
</evidence>
<comment type="similarity">
    <text evidence="11">Belongs to the glycosyltransferase 51 family.</text>
</comment>
<feature type="transmembrane region" description="Helical" evidence="11">
    <location>
        <begin position="41"/>
        <end position="63"/>
    </location>
</feature>
<dbReference type="GO" id="GO:0016757">
    <property type="term" value="F:glycosyltransferase activity"/>
    <property type="evidence" value="ECO:0007669"/>
    <property type="project" value="UniProtKB-KW"/>
</dbReference>
<dbReference type="RefSeq" id="WP_315576521.1">
    <property type="nucleotide sequence ID" value="NZ_JARDXH010000004.1"/>
</dbReference>
<dbReference type="InterPro" id="IPR023346">
    <property type="entry name" value="Lysozyme-like_dom_sf"/>
</dbReference>
<evidence type="ECO:0000256" key="8">
    <source>
        <dbReference type="ARBA" id="ARBA00022989"/>
    </source>
</evidence>
<comment type="pathway">
    <text evidence="11">Cell wall biogenesis; peptidoglycan biosynthesis.</text>
</comment>
<organism evidence="14 15">
    <name type="scientific">Aquirufa regiilacus</name>
    <dbReference type="NCBI Taxonomy" id="3024868"/>
    <lineage>
        <taxon>Bacteria</taxon>
        <taxon>Pseudomonadati</taxon>
        <taxon>Bacteroidota</taxon>
        <taxon>Cytophagia</taxon>
        <taxon>Cytophagales</taxon>
        <taxon>Flectobacillaceae</taxon>
        <taxon>Aquirufa</taxon>
    </lineage>
</organism>
<evidence type="ECO:0000256" key="12">
    <source>
        <dbReference type="SAM" id="MobiDB-lite"/>
    </source>
</evidence>